<evidence type="ECO:0000313" key="1">
    <source>
        <dbReference type="EMBL" id="VVQ16107.1"/>
    </source>
</evidence>
<dbReference type="AlphaFoldDB" id="A0A5E7UX37"/>
<reference evidence="1 2" key="1">
    <citation type="submission" date="2019-09" db="EMBL/GenBank/DDBJ databases">
        <authorList>
            <person name="Chandra G."/>
            <person name="Truman W A."/>
        </authorList>
    </citation>
    <scope>NUCLEOTIDE SEQUENCE [LARGE SCALE GENOMIC DNA]</scope>
    <source>
        <strain evidence="1">PS928</strain>
    </source>
</reference>
<gene>
    <name evidence="1" type="ORF">PS928_04339</name>
</gene>
<protein>
    <submittedName>
        <fullName evidence="1">Uncharacterized protein</fullName>
    </submittedName>
</protein>
<name>A0A5E7UX37_PSEFL</name>
<evidence type="ECO:0000313" key="2">
    <source>
        <dbReference type="Proteomes" id="UP000381378"/>
    </source>
</evidence>
<sequence>MIEYRGFHIDVTLIKGCDYRAFATRAKDQKMVAVGSGGSATTALTSARGAVDSLFSGLKKRRKARSTTRHRRAIAVDKVMAGEWNFSVLKEYGLDLSAAQKEYVVRRVIDKVAGVNNKYGAPFNFGFELTASQKLRLTTAAYVQRMTRLNRTPTLRAQSPWRPHRVTHCFLCKHPLDNAVDAECTTCGWIICMCGGCGCVYN</sequence>
<dbReference type="RefSeq" id="WP_150787245.1">
    <property type="nucleotide sequence ID" value="NZ_CABVJF010000018.1"/>
</dbReference>
<dbReference type="EMBL" id="CABVJF010000018">
    <property type="protein sequence ID" value="VVQ16107.1"/>
    <property type="molecule type" value="Genomic_DNA"/>
</dbReference>
<organism evidence="1 2">
    <name type="scientific">Pseudomonas fluorescens</name>
    <dbReference type="NCBI Taxonomy" id="294"/>
    <lineage>
        <taxon>Bacteria</taxon>
        <taxon>Pseudomonadati</taxon>
        <taxon>Pseudomonadota</taxon>
        <taxon>Gammaproteobacteria</taxon>
        <taxon>Pseudomonadales</taxon>
        <taxon>Pseudomonadaceae</taxon>
        <taxon>Pseudomonas</taxon>
    </lineage>
</organism>
<accession>A0A5E7UX37</accession>
<proteinExistence type="predicted"/>
<dbReference type="Proteomes" id="UP000381378">
    <property type="component" value="Unassembled WGS sequence"/>
</dbReference>